<keyword evidence="2" id="KW-1133">Transmembrane helix</keyword>
<proteinExistence type="predicted"/>
<keyword evidence="2" id="KW-0812">Transmembrane</keyword>
<evidence type="ECO:0000313" key="4">
    <source>
        <dbReference type="Proteomes" id="UP001221411"/>
    </source>
</evidence>
<gene>
    <name evidence="3" type="ORF">POL67_28000</name>
</gene>
<keyword evidence="2" id="KW-0472">Membrane</keyword>
<evidence type="ECO:0000313" key="3">
    <source>
        <dbReference type="EMBL" id="MDC0745209.1"/>
    </source>
</evidence>
<comment type="caution">
    <text evidence="3">The sequence shown here is derived from an EMBL/GenBank/DDBJ whole genome shotgun (WGS) entry which is preliminary data.</text>
</comment>
<evidence type="ECO:0000256" key="2">
    <source>
        <dbReference type="SAM" id="Phobius"/>
    </source>
</evidence>
<evidence type="ECO:0008006" key="5">
    <source>
        <dbReference type="Google" id="ProtNLM"/>
    </source>
</evidence>
<dbReference type="EMBL" id="JAQNDO010000001">
    <property type="protein sequence ID" value="MDC0745209.1"/>
    <property type="molecule type" value="Genomic_DNA"/>
</dbReference>
<dbReference type="Proteomes" id="UP001221411">
    <property type="component" value="Unassembled WGS sequence"/>
</dbReference>
<dbReference type="RefSeq" id="WP_271922480.1">
    <property type="nucleotide sequence ID" value="NZ_JAQNDO010000001.1"/>
</dbReference>
<evidence type="ECO:0000256" key="1">
    <source>
        <dbReference type="SAM" id="MobiDB-lite"/>
    </source>
</evidence>
<reference evidence="3 4" key="1">
    <citation type="submission" date="2022-11" db="EMBL/GenBank/DDBJ databases">
        <title>Minimal conservation of predation-associated metabolite biosynthetic gene clusters underscores biosynthetic potential of Myxococcota including descriptions for ten novel species: Archangium lansinium sp. nov., Myxococcus landrumus sp. nov., Nannocystis bai.</title>
        <authorList>
            <person name="Ahearne A."/>
            <person name="Stevens C."/>
            <person name="Dowd S."/>
        </authorList>
    </citation>
    <scope>NUCLEOTIDE SEQUENCE [LARGE SCALE GENOMIC DNA]</scope>
    <source>
        <strain evidence="3 4">RJM3</strain>
    </source>
</reference>
<feature type="transmembrane region" description="Helical" evidence="2">
    <location>
        <begin position="316"/>
        <end position="335"/>
    </location>
</feature>
<name>A0ABT5EUU6_9BACT</name>
<sequence length="411" mass="42420">MPADQTPPKSTLGASGRLTAPSAPIPEVLAELAGHPRGDDLARLVHAIAFACADERRTSLPDGARDAAARLGLSTEDAETPFGNVLAALERSPNEPTGPATRALLSALLARGIALAPPEGVEAERRVIEALAWVAAHTPLDALSAADAALGPKADGLWREAAALVRRADEGAAPLVGRAGALVMAAALGASASAAARSEAKTLAAEARDPVVRALLQDARSPGAAVAAGELVPPPRGPLALVLLAVTGLLFVIPLARLIGRFVLRYRCPAEMRVSPRSITVLAKTELLGRTVREREMVFPVEGLTRVAREVRYPRLAMYAGLFALAIGSYIGISLFVDGARAGSPDLLGMGALLVAVSIAIDFALTNLMPASRGRCRVVLVPQKGPTVALGRLDPALADSAICRLLQGSSS</sequence>
<feature type="transmembrane region" description="Helical" evidence="2">
    <location>
        <begin position="347"/>
        <end position="365"/>
    </location>
</feature>
<feature type="transmembrane region" description="Helical" evidence="2">
    <location>
        <begin position="239"/>
        <end position="259"/>
    </location>
</feature>
<keyword evidence="4" id="KW-1185">Reference proteome</keyword>
<organism evidence="3 4">
    <name type="scientific">Polyangium mundeleinium</name>
    <dbReference type="NCBI Taxonomy" id="2995306"/>
    <lineage>
        <taxon>Bacteria</taxon>
        <taxon>Pseudomonadati</taxon>
        <taxon>Myxococcota</taxon>
        <taxon>Polyangia</taxon>
        <taxon>Polyangiales</taxon>
        <taxon>Polyangiaceae</taxon>
        <taxon>Polyangium</taxon>
    </lineage>
</organism>
<feature type="region of interest" description="Disordered" evidence="1">
    <location>
        <begin position="1"/>
        <end position="20"/>
    </location>
</feature>
<protein>
    <recommendedName>
        <fullName evidence="5">RDD domain-containing protein</fullName>
    </recommendedName>
</protein>
<accession>A0ABT5EUU6</accession>